<dbReference type="KEGG" id="pex:IZT61_12090"/>
<dbReference type="EMBL" id="CP064939">
    <property type="protein sequence ID" value="QPH37851.1"/>
    <property type="molecule type" value="Genomic_DNA"/>
</dbReference>
<protein>
    <recommendedName>
        <fullName evidence="3">Fibronectin type-III domain-containing protein</fullName>
    </recommendedName>
</protein>
<dbReference type="RefSeq" id="WP_196097163.1">
    <property type="nucleotide sequence ID" value="NZ_CP064939.1"/>
</dbReference>
<accession>A0A7U3SPA5</accession>
<keyword evidence="2" id="KW-1185">Reference proteome</keyword>
<evidence type="ECO:0008006" key="3">
    <source>
        <dbReference type="Google" id="ProtNLM"/>
    </source>
</evidence>
<dbReference type="Gene3D" id="2.60.120.260">
    <property type="entry name" value="Galactose-binding domain-like"/>
    <property type="match status" value="1"/>
</dbReference>
<sequence>MKSKYIIVAILTALIYTSCKKDNKEYDLDLPPDITSLSVSKGDTSVFLKWNAVPTAHSYLIVRGRKVIAENLKEPQYEDALGPDTLVEYRVYAVNKDNWRSYNYASDSGFVAIPKGVLPRPPLAEASTEDYKYCTLTWSNGRFATAYNIFKNGVLIGDNVQGNTFIDKKASTSLTEYRIYAVNHSGVSLTYTKVMGVKPYYYQATFDSDEVGFEYIPWTFRAKNIAYYTEGGPTVTNTESYAGGKSLKVTNGKIQLLCDWGGVTEKGRYKISVMVKKAQGGFWMVPSFSGAQHISAGSEWTKFEVETPLLNKGGTFSLKIEPYGNGSAFIDNWSIEYVGSE</sequence>
<proteinExistence type="predicted"/>
<evidence type="ECO:0000313" key="2">
    <source>
        <dbReference type="Proteomes" id="UP000594759"/>
    </source>
</evidence>
<dbReference type="AlphaFoldDB" id="A0A7U3SPA5"/>
<gene>
    <name evidence="1" type="ORF">IZT61_12090</name>
</gene>
<evidence type="ECO:0000313" key="1">
    <source>
        <dbReference type="EMBL" id="QPH37851.1"/>
    </source>
</evidence>
<reference evidence="1 2" key="1">
    <citation type="submission" date="2020-11" db="EMBL/GenBank/DDBJ databases">
        <title>Pedobacter endophytica, an endophytic bacteria isolated form Carex pumila.</title>
        <authorList>
            <person name="Peng Y."/>
            <person name="Jiang L."/>
            <person name="Lee J."/>
        </authorList>
    </citation>
    <scope>NUCLEOTIDE SEQUENCE [LARGE SCALE GENOMIC DNA]</scope>
    <source>
        <strain evidence="1 2">JBR3-12</strain>
    </source>
</reference>
<dbReference type="Proteomes" id="UP000594759">
    <property type="component" value="Chromosome"/>
</dbReference>
<name>A0A7U3SPA5_9SPHI</name>
<organism evidence="1 2">
    <name type="scientific">Pedobacter endophyticus</name>
    <dbReference type="NCBI Taxonomy" id="2789740"/>
    <lineage>
        <taxon>Bacteria</taxon>
        <taxon>Pseudomonadati</taxon>
        <taxon>Bacteroidota</taxon>
        <taxon>Sphingobacteriia</taxon>
        <taxon>Sphingobacteriales</taxon>
        <taxon>Sphingobacteriaceae</taxon>
        <taxon>Pedobacter</taxon>
    </lineage>
</organism>
<dbReference type="Gene3D" id="2.60.40.10">
    <property type="entry name" value="Immunoglobulins"/>
    <property type="match status" value="1"/>
</dbReference>
<dbReference type="InterPro" id="IPR013783">
    <property type="entry name" value="Ig-like_fold"/>
</dbReference>